<dbReference type="Proteomes" id="UP000243459">
    <property type="component" value="Chromosome 5"/>
</dbReference>
<evidence type="ECO:0000256" key="1">
    <source>
        <dbReference type="SAM" id="MobiDB-lite"/>
    </source>
</evidence>
<proteinExistence type="predicted"/>
<accession>A0A5P1ERB1</accession>
<name>A0A5P1ERB1_ASPOF</name>
<dbReference type="Gramene" id="ONK68548">
    <property type="protein sequence ID" value="ONK68548"/>
    <property type="gene ID" value="A4U43_C05F13110"/>
</dbReference>
<gene>
    <name evidence="2" type="ORF">A4U43_C05F13110</name>
</gene>
<keyword evidence="3" id="KW-1185">Reference proteome</keyword>
<organism evidence="2 3">
    <name type="scientific">Asparagus officinalis</name>
    <name type="common">Garden asparagus</name>
    <dbReference type="NCBI Taxonomy" id="4686"/>
    <lineage>
        <taxon>Eukaryota</taxon>
        <taxon>Viridiplantae</taxon>
        <taxon>Streptophyta</taxon>
        <taxon>Embryophyta</taxon>
        <taxon>Tracheophyta</taxon>
        <taxon>Spermatophyta</taxon>
        <taxon>Magnoliopsida</taxon>
        <taxon>Liliopsida</taxon>
        <taxon>Asparagales</taxon>
        <taxon>Asparagaceae</taxon>
        <taxon>Asparagoideae</taxon>
        <taxon>Asparagus</taxon>
    </lineage>
</organism>
<dbReference type="EMBL" id="CM007385">
    <property type="protein sequence ID" value="ONK68548.1"/>
    <property type="molecule type" value="Genomic_DNA"/>
</dbReference>
<feature type="region of interest" description="Disordered" evidence="1">
    <location>
        <begin position="48"/>
        <end position="68"/>
    </location>
</feature>
<evidence type="ECO:0000313" key="2">
    <source>
        <dbReference type="EMBL" id="ONK68548.1"/>
    </source>
</evidence>
<sequence>MDFSRTTNAETSSPTANSSDHNMHLHLCGCGISSLPSKFNQSSSRFHLLGDRSRDDGEDDSNKETATRVQRRWRDAFKRLVKECRGSSCRRTKKIGNYCSCYSSRPSNTFGYDVASYLKNFDDGLLNDNDDHFVPLAIRAPPAETNLKAAY</sequence>
<protein>
    <submittedName>
        <fullName evidence="2">Uncharacterized protein</fullName>
    </submittedName>
</protein>
<dbReference type="AlphaFoldDB" id="A0A5P1ERB1"/>
<evidence type="ECO:0000313" key="3">
    <source>
        <dbReference type="Proteomes" id="UP000243459"/>
    </source>
</evidence>
<reference evidence="3" key="1">
    <citation type="journal article" date="2017" name="Nat. Commun.">
        <title>The asparagus genome sheds light on the origin and evolution of a young Y chromosome.</title>
        <authorList>
            <person name="Harkess A."/>
            <person name="Zhou J."/>
            <person name="Xu C."/>
            <person name="Bowers J.E."/>
            <person name="Van der Hulst R."/>
            <person name="Ayyampalayam S."/>
            <person name="Mercati F."/>
            <person name="Riccardi P."/>
            <person name="McKain M.R."/>
            <person name="Kakrana A."/>
            <person name="Tang H."/>
            <person name="Ray J."/>
            <person name="Groenendijk J."/>
            <person name="Arikit S."/>
            <person name="Mathioni S.M."/>
            <person name="Nakano M."/>
            <person name="Shan H."/>
            <person name="Telgmann-Rauber A."/>
            <person name="Kanno A."/>
            <person name="Yue Z."/>
            <person name="Chen H."/>
            <person name="Li W."/>
            <person name="Chen Y."/>
            <person name="Xu X."/>
            <person name="Zhang Y."/>
            <person name="Luo S."/>
            <person name="Chen H."/>
            <person name="Gao J."/>
            <person name="Mao Z."/>
            <person name="Pires J.C."/>
            <person name="Luo M."/>
            <person name="Kudrna D."/>
            <person name="Wing R.A."/>
            <person name="Meyers B.C."/>
            <person name="Yi K."/>
            <person name="Kong H."/>
            <person name="Lavrijsen P."/>
            <person name="Sunseri F."/>
            <person name="Falavigna A."/>
            <person name="Ye Y."/>
            <person name="Leebens-Mack J.H."/>
            <person name="Chen G."/>
        </authorList>
    </citation>
    <scope>NUCLEOTIDE SEQUENCE [LARGE SCALE GENOMIC DNA]</scope>
    <source>
        <strain evidence="3">cv. DH0086</strain>
    </source>
</reference>